<sequence length="583" mass="62187">MAEYYTVLKRAISGIDPKLSDARRTVYDKARNALIGQLKAVDPPLTTAEISRQRLELEEAIRRVERESAAGLGSPPPQAPPRPPPQYAAPPIAARPAPSPTPRSEAPRGEGQSNPQDVFRRAIQEAGMRGDAAGREPAERSRVTARVAAARHSATAPDLKRPGRPADEQRPAAREPVRRTPPPPPPPPEPQDEPAQFERYDPSEEYVPASGYRLPASVPAETRNPEPSIAPEYDQEWDEAGDAEPAPVLRAQPGPQVDSRDRLAFTQKKRRGRGNPEAEAPEPDFDEDAKPRRSRLPGLILAILIIGVVGGLGALGWSQRAVLTDLLASFESSTPPAISEAPSEPAVPAADSGKNDDRLLAGDAPAADVRTVGAREDTAPAMAAAPAADSVPQAPAAPAAGDPLVAQKAILYEEPVGDAGDGAGVTAINAAVTWRFINDGPNGPEVEARLDVPERDMSVRFSFHKNSDETLPASHLIEVTVDTPASFPGQDITEVPRVVMKSSEEERGQPLVGAAAKVADGFFWVALSANQNDIASNVALLRARNWIDLPFVYGTGQRAILTFEKGTPGERVFEEAFAAWGTG</sequence>
<dbReference type="RefSeq" id="WP_090874226.1">
    <property type="nucleotide sequence ID" value="NZ_FMXQ01000001.1"/>
</dbReference>
<feature type="compositionally biased region" description="Pro residues" evidence="1">
    <location>
        <begin position="179"/>
        <end position="189"/>
    </location>
</feature>
<dbReference type="OrthoDB" id="8442940at2"/>
<keyword evidence="2" id="KW-1133">Transmembrane helix</keyword>
<dbReference type="EMBL" id="FMXQ01000001">
    <property type="protein sequence ID" value="SDB02339.1"/>
    <property type="molecule type" value="Genomic_DNA"/>
</dbReference>
<feature type="region of interest" description="Disordered" evidence="1">
    <location>
        <begin position="333"/>
        <end position="366"/>
    </location>
</feature>
<keyword evidence="2" id="KW-0812">Transmembrane</keyword>
<evidence type="ECO:0008006" key="5">
    <source>
        <dbReference type="Google" id="ProtNLM"/>
    </source>
</evidence>
<evidence type="ECO:0000313" key="3">
    <source>
        <dbReference type="EMBL" id="SDB02339.1"/>
    </source>
</evidence>
<name>A0A1G6A1M1_9HYPH</name>
<protein>
    <recommendedName>
        <fullName evidence="5">CheA signal transduction histidine kinase</fullName>
    </recommendedName>
</protein>
<dbReference type="AlphaFoldDB" id="A0A1G6A1M1"/>
<evidence type="ECO:0000256" key="2">
    <source>
        <dbReference type="SAM" id="Phobius"/>
    </source>
</evidence>
<feature type="compositionally biased region" description="Low complexity" evidence="1">
    <location>
        <begin position="333"/>
        <end position="352"/>
    </location>
</feature>
<feature type="compositionally biased region" description="Basic and acidic residues" evidence="1">
    <location>
        <begin position="132"/>
        <end position="142"/>
    </location>
</feature>
<accession>A0A1G6A1M1</accession>
<keyword evidence="2" id="KW-0472">Membrane</keyword>
<feature type="compositionally biased region" description="Basic and acidic residues" evidence="1">
    <location>
        <begin position="158"/>
        <end position="178"/>
    </location>
</feature>
<proteinExistence type="predicted"/>
<evidence type="ECO:0000256" key="1">
    <source>
        <dbReference type="SAM" id="MobiDB-lite"/>
    </source>
</evidence>
<feature type="region of interest" description="Disordered" evidence="1">
    <location>
        <begin position="66"/>
        <end position="291"/>
    </location>
</feature>
<feature type="compositionally biased region" description="Low complexity" evidence="1">
    <location>
        <begin position="144"/>
        <end position="156"/>
    </location>
</feature>
<gene>
    <name evidence="3" type="ORF">SAMN02982931_00058</name>
</gene>
<evidence type="ECO:0000313" key="4">
    <source>
        <dbReference type="Proteomes" id="UP000199071"/>
    </source>
</evidence>
<feature type="compositionally biased region" description="Acidic residues" evidence="1">
    <location>
        <begin position="233"/>
        <end position="242"/>
    </location>
</feature>
<reference evidence="3 4" key="1">
    <citation type="submission" date="2016-10" db="EMBL/GenBank/DDBJ databases">
        <authorList>
            <person name="de Groot N.N."/>
        </authorList>
    </citation>
    <scope>NUCLEOTIDE SEQUENCE [LARGE SCALE GENOMIC DNA]</scope>
    <source>
        <strain evidence="3 4">ATCC 35022</strain>
    </source>
</reference>
<feature type="transmembrane region" description="Helical" evidence="2">
    <location>
        <begin position="299"/>
        <end position="317"/>
    </location>
</feature>
<dbReference type="STRING" id="665467.SAMN02982931_00058"/>
<dbReference type="Proteomes" id="UP000199071">
    <property type="component" value="Unassembled WGS sequence"/>
</dbReference>
<feature type="compositionally biased region" description="Pro residues" evidence="1">
    <location>
        <begin position="74"/>
        <end position="88"/>
    </location>
</feature>
<organism evidence="3 4">
    <name type="scientific">Bauldia litoralis</name>
    <dbReference type="NCBI Taxonomy" id="665467"/>
    <lineage>
        <taxon>Bacteria</taxon>
        <taxon>Pseudomonadati</taxon>
        <taxon>Pseudomonadota</taxon>
        <taxon>Alphaproteobacteria</taxon>
        <taxon>Hyphomicrobiales</taxon>
        <taxon>Kaistiaceae</taxon>
        <taxon>Bauldia</taxon>
    </lineage>
</organism>
<keyword evidence="4" id="KW-1185">Reference proteome</keyword>